<keyword evidence="4 6" id="KW-1133">Transmembrane helix</keyword>
<dbReference type="PIRSF" id="PIRSF006324">
    <property type="entry name" value="LeuE"/>
    <property type="match status" value="1"/>
</dbReference>
<dbReference type="GO" id="GO:0015171">
    <property type="term" value="F:amino acid transmembrane transporter activity"/>
    <property type="evidence" value="ECO:0007669"/>
    <property type="project" value="TreeGrafter"/>
</dbReference>
<evidence type="ECO:0000313" key="8">
    <source>
        <dbReference type="Proteomes" id="UP000199036"/>
    </source>
</evidence>
<dbReference type="STRING" id="913024.SAMN05421741_1277"/>
<evidence type="ECO:0000256" key="5">
    <source>
        <dbReference type="ARBA" id="ARBA00023136"/>
    </source>
</evidence>
<name>A0A1I5FD28_9FLAO</name>
<evidence type="ECO:0000313" key="7">
    <source>
        <dbReference type="EMBL" id="SFO21610.1"/>
    </source>
</evidence>
<feature type="transmembrane region" description="Helical" evidence="6">
    <location>
        <begin position="153"/>
        <end position="178"/>
    </location>
</feature>
<protein>
    <submittedName>
        <fullName evidence="7">Threonine/homoserine/homoserine lactone efflux protein</fullName>
    </submittedName>
</protein>
<dbReference type="Proteomes" id="UP000199036">
    <property type="component" value="Unassembled WGS sequence"/>
</dbReference>
<accession>A0A1I5FD28</accession>
<keyword evidence="5 6" id="KW-0472">Membrane</keyword>
<sequence length="209" mass="23507">MTLEIIISFFLTSLALTISPGPDIMYVLSTSLAKGKQFGIATAIGLSSGLLFHTTLLAFGISTLIVAIPWLFIAIKVFGTAYLLRIIYFLYKAPIEPITVEVDKTSISRSNVFQQVQQGLIMNILNPKIMLFFLSLFPSFLHPELGNIKMQVYTLGSIFMLQAFIVFCLIAVLSGYVSKFLIKNRYVQGYMNYFQIAVFIALIVFMWIK</sequence>
<dbReference type="RefSeq" id="WP_091525703.1">
    <property type="nucleotide sequence ID" value="NZ_FOVI01000027.1"/>
</dbReference>
<keyword evidence="3 6" id="KW-0812">Transmembrane</keyword>
<feature type="transmembrane region" description="Helical" evidence="6">
    <location>
        <begin position="67"/>
        <end position="91"/>
    </location>
</feature>
<dbReference type="AlphaFoldDB" id="A0A1I5FD28"/>
<evidence type="ECO:0000256" key="6">
    <source>
        <dbReference type="SAM" id="Phobius"/>
    </source>
</evidence>
<dbReference type="Pfam" id="PF01810">
    <property type="entry name" value="LysE"/>
    <property type="match status" value="1"/>
</dbReference>
<reference evidence="8" key="1">
    <citation type="submission" date="2016-10" db="EMBL/GenBank/DDBJ databases">
        <authorList>
            <person name="Varghese N."/>
            <person name="Submissions S."/>
        </authorList>
    </citation>
    <scope>NUCLEOTIDE SEQUENCE [LARGE SCALE GENOMIC DNA]</scope>
    <source>
        <strain evidence="8">DS-12</strain>
    </source>
</reference>
<proteinExistence type="predicted"/>
<feature type="transmembrane region" description="Helical" evidence="6">
    <location>
        <begin position="190"/>
        <end position="208"/>
    </location>
</feature>
<dbReference type="GO" id="GO:0005886">
    <property type="term" value="C:plasma membrane"/>
    <property type="evidence" value="ECO:0007669"/>
    <property type="project" value="UniProtKB-SubCell"/>
</dbReference>
<evidence type="ECO:0000256" key="1">
    <source>
        <dbReference type="ARBA" id="ARBA00004651"/>
    </source>
</evidence>
<dbReference type="InterPro" id="IPR001123">
    <property type="entry name" value="LeuE-type"/>
</dbReference>
<evidence type="ECO:0000256" key="4">
    <source>
        <dbReference type="ARBA" id="ARBA00022989"/>
    </source>
</evidence>
<keyword evidence="2" id="KW-1003">Cell membrane</keyword>
<dbReference type="PANTHER" id="PTHR30086">
    <property type="entry name" value="ARGININE EXPORTER PROTEIN ARGO"/>
    <property type="match status" value="1"/>
</dbReference>
<keyword evidence="8" id="KW-1185">Reference proteome</keyword>
<evidence type="ECO:0000256" key="2">
    <source>
        <dbReference type="ARBA" id="ARBA00022475"/>
    </source>
</evidence>
<feature type="transmembrane region" description="Helical" evidence="6">
    <location>
        <begin position="40"/>
        <end position="61"/>
    </location>
</feature>
<evidence type="ECO:0000256" key="3">
    <source>
        <dbReference type="ARBA" id="ARBA00022692"/>
    </source>
</evidence>
<dbReference type="PANTHER" id="PTHR30086:SF20">
    <property type="entry name" value="ARGININE EXPORTER PROTEIN ARGO-RELATED"/>
    <property type="match status" value="1"/>
</dbReference>
<dbReference type="OrthoDB" id="9784202at2"/>
<gene>
    <name evidence="7" type="ORF">SAMN05421741_1277</name>
</gene>
<dbReference type="EMBL" id="FOVI01000027">
    <property type="protein sequence ID" value="SFO21610.1"/>
    <property type="molecule type" value="Genomic_DNA"/>
</dbReference>
<feature type="transmembrane region" description="Helical" evidence="6">
    <location>
        <begin position="120"/>
        <end position="141"/>
    </location>
</feature>
<organism evidence="7 8">
    <name type="scientific">Paenimyroides ummariense</name>
    <dbReference type="NCBI Taxonomy" id="913024"/>
    <lineage>
        <taxon>Bacteria</taxon>
        <taxon>Pseudomonadati</taxon>
        <taxon>Bacteroidota</taxon>
        <taxon>Flavobacteriia</taxon>
        <taxon>Flavobacteriales</taxon>
        <taxon>Flavobacteriaceae</taxon>
        <taxon>Paenimyroides</taxon>
    </lineage>
</organism>
<comment type="subcellular location">
    <subcellularLocation>
        <location evidence="1">Cell membrane</location>
        <topology evidence="1">Multi-pass membrane protein</topology>
    </subcellularLocation>
</comment>
<feature type="transmembrane region" description="Helical" evidence="6">
    <location>
        <begin position="6"/>
        <end position="28"/>
    </location>
</feature>